<feature type="region of interest" description="Disordered" evidence="1">
    <location>
        <begin position="62"/>
        <end position="81"/>
    </location>
</feature>
<dbReference type="AlphaFoldDB" id="A0A097EIB4"/>
<evidence type="ECO:0008006" key="5">
    <source>
        <dbReference type="Google" id="ProtNLM"/>
    </source>
</evidence>
<accession>A0A097EIB4</accession>
<dbReference type="EMBL" id="CP009571">
    <property type="protein sequence ID" value="AIT07320.1"/>
    <property type="molecule type" value="Genomic_DNA"/>
</dbReference>
<organism evidence="3 4">
    <name type="scientific">Sphingomonas taxi</name>
    <dbReference type="NCBI Taxonomy" id="1549858"/>
    <lineage>
        <taxon>Bacteria</taxon>
        <taxon>Pseudomonadati</taxon>
        <taxon>Pseudomonadota</taxon>
        <taxon>Alphaproteobacteria</taxon>
        <taxon>Sphingomonadales</taxon>
        <taxon>Sphingomonadaceae</taxon>
        <taxon>Sphingomonas</taxon>
    </lineage>
</organism>
<keyword evidence="2" id="KW-0472">Membrane</keyword>
<proteinExistence type="predicted"/>
<keyword evidence="4" id="KW-1185">Reference proteome</keyword>
<feature type="transmembrane region" description="Helical" evidence="2">
    <location>
        <begin position="23"/>
        <end position="43"/>
    </location>
</feature>
<evidence type="ECO:0000313" key="3">
    <source>
        <dbReference type="EMBL" id="AIT07320.1"/>
    </source>
</evidence>
<protein>
    <recommendedName>
        <fullName evidence="5">Inner membrane protein</fullName>
    </recommendedName>
</protein>
<dbReference type="KEGG" id="stax:MC45_14120"/>
<evidence type="ECO:0000256" key="2">
    <source>
        <dbReference type="SAM" id="Phobius"/>
    </source>
</evidence>
<keyword evidence="2" id="KW-1133">Transmembrane helix</keyword>
<feature type="compositionally biased region" description="Polar residues" evidence="1">
    <location>
        <begin position="72"/>
        <end position="81"/>
    </location>
</feature>
<dbReference type="RefSeq" id="WP_038664431.1">
    <property type="nucleotide sequence ID" value="NZ_CP009571.1"/>
</dbReference>
<sequence length="320" mass="33199">MTDYTPIDPRPAATPVRGPRTGVFLAIIALAFVAGALLTGYLMKQVGWLSTTSAAERALAAKRTQPDPANFNPAQPLNANGQTTNAALEPAALASREATLAGQLTALEARTAAVASDAVVAGAQAGRAEGLLVAFAARRALDRGVGLGYLEEQLRTRFGTVQPRAVAAVIEASHQPVTLEDLRQGLDAIAPEIATVSSDGWWASLRRELGGLVVLRKAGTPSPRPADRLARARRLLEGGQVEAARAEVARLPGARDAGNWMQAADRYVTARHALDQIEGAAIMGQASKPTVAAAAPAPAAELPAMPDTLSNEEATTSVGM</sequence>
<evidence type="ECO:0000313" key="4">
    <source>
        <dbReference type="Proteomes" id="UP000033200"/>
    </source>
</evidence>
<reference evidence="3 4" key="1">
    <citation type="submission" date="2014-09" db="EMBL/GenBank/DDBJ databases">
        <title>Using Illumina technology Improving SMRT sequencing Genome Assembly by RASTools.</title>
        <authorList>
            <person name="Zhou Y."/>
            <person name="Ma T."/>
            <person name="Liu T."/>
        </authorList>
    </citation>
    <scope>NUCLEOTIDE SEQUENCE [LARGE SCALE GENOMIC DNA]</scope>
    <source>
        <strain evidence="3 4">ATCC 55669</strain>
    </source>
</reference>
<dbReference type="STRING" id="1549858.MC45_14120"/>
<dbReference type="eggNOG" id="ENOG502ZP1S">
    <property type="taxonomic scope" value="Bacteria"/>
</dbReference>
<dbReference type="Proteomes" id="UP000033200">
    <property type="component" value="Chromosome"/>
</dbReference>
<keyword evidence="2" id="KW-0812">Transmembrane</keyword>
<name>A0A097EIB4_9SPHN</name>
<gene>
    <name evidence="3" type="ORF">MC45_14120</name>
</gene>
<evidence type="ECO:0000256" key="1">
    <source>
        <dbReference type="SAM" id="MobiDB-lite"/>
    </source>
</evidence>
<dbReference type="HOGENOM" id="CLU_079017_0_0_5"/>